<protein>
    <submittedName>
        <fullName evidence="1">Uncharacterized protein</fullName>
    </submittedName>
</protein>
<dbReference type="KEGG" id="lgn:ABM34_06785"/>
<dbReference type="STRING" id="1007676.ABM34_06785"/>
<evidence type="ECO:0000313" key="2">
    <source>
        <dbReference type="Proteomes" id="UP000036106"/>
    </source>
</evidence>
<dbReference type="AlphaFoldDB" id="A0A0H4QKM3"/>
<dbReference type="PATRIC" id="fig|1007676.4.peg.1353"/>
<accession>A0A0H4QKM3</accession>
<keyword evidence="2" id="KW-1185">Reference proteome</keyword>
<reference evidence="2" key="1">
    <citation type="submission" date="2015-07" db="EMBL/GenBank/DDBJ databases">
        <title>Lactobacillus ginsenosidimutans/EMML 3141/ whole genome sequencing.</title>
        <authorList>
            <person name="Kim M.K."/>
            <person name="Im W.-T."/>
            <person name="Srinivasan S."/>
            <person name="Lee J.-J."/>
        </authorList>
    </citation>
    <scope>NUCLEOTIDE SEQUENCE [LARGE SCALE GENOMIC DNA]</scope>
    <source>
        <strain evidence="2">EMML 3041</strain>
    </source>
</reference>
<proteinExistence type="predicted"/>
<name>A0A0H4QKM3_9LACO</name>
<sequence length="78" mass="9339">MINNTTSLINADIRRSLMRLVFCEIFDMNFINFENKKRAEAYHKPLLLGICKLRDYHEPLLQKLRRNTSENYELKGVH</sequence>
<gene>
    <name evidence="1" type="ORF">ABM34_06785</name>
</gene>
<dbReference type="Proteomes" id="UP000036106">
    <property type="component" value="Chromosome"/>
</dbReference>
<dbReference type="EMBL" id="CP012034">
    <property type="protein sequence ID" value="AKP67273.1"/>
    <property type="molecule type" value="Genomic_DNA"/>
</dbReference>
<evidence type="ECO:0000313" key="1">
    <source>
        <dbReference type="EMBL" id="AKP67273.1"/>
    </source>
</evidence>
<organism evidence="1 2">
    <name type="scientific">Companilactobacillus ginsenosidimutans</name>
    <dbReference type="NCBI Taxonomy" id="1007676"/>
    <lineage>
        <taxon>Bacteria</taxon>
        <taxon>Bacillati</taxon>
        <taxon>Bacillota</taxon>
        <taxon>Bacilli</taxon>
        <taxon>Lactobacillales</taxon>
        <taxon>Lactobacillaceae</taxon>
        <taxon>Companilactobacillus</taxon>
    </lineage>
</organism>